<comment type="caution">
    <text evidence="2">The sequence shown here is derived from an EMBL/GenBank/DDBJ whole genome shotgun (WGS) entry which is preliminary data.</text>
</comment>
<keyword evidence="1" id="KW-0472">Membrane</keyword>
<evidence type="ECO:0000313" key="2">
    <source>
        <dbReference type="EMBL" id="KDN15371.1"/>
    </source>
</evidence>
<sequence>MFWLFVGIITLTFVLPLLSAWIVAKVMDLAKAHPKPAKYTLITMFIILMVAGGLKIRDIYYEKSPYYFWNELMRKNPKPFNVSQEEFEAKNRAGYCWRDKKYYSKEELWHKAMKSLTGRMIYENKFYWDNKVVNINDDFLPTEEECARWNGCRVFKIPMNPDKEKFLKANIENKSDFWKGIDILIKHNEAQSFIFVSDKNYVNDDFKLKNYILIHKLDNPAYLSVYDSNSCCTVLNKSEWSLRRKNYILKNAGIDTAAFMQESRIPMDININSWGIGNFYFDVRYSYLISVTEFVAGDKREIPKDTREVFLLNNCGDILYKPYYFVPNLIQYTK</sequence>
<feature type="transmembrane region" description="Helical" evidence="1">
    <location>
        <begin position="36"/>
        <end position="54"/>
    </location>
</feature>
<accession>A0A836Z5E3</accession>
<keyword evidence="3" id="KW-1185">Reference proteome</keyword>
<proteinExistence type="predicted"/>
<dbReference type="OrthoDB" id="8613022at2"/>
<organism evidence="2 3">
    <name type="scientific">Snodgrassella communis</name>
    <dbReference type="NCBI Taxonomy" id="2946699"/>
    <lineage>
        <taxon>Bacteria</taxon>
        <taxon>Pseudomonadati</taxon>
        <taxon>Pseudomonadota</taxon>
        <taxon>Betaproteobacteria</taxon>
        <taxon>Neisseriales</taxon>
        <taxon>Neisseriaceae</taxon>
        <taxon>Snodgrassella</taxon>
    </lineage>
</organism>
<reference evidence="2 3" key="1">
    <citation type="submission" date="2014-03" db="EMBL/GenBank/DDBJ databases">
        <title>The genomes of two eusocial bee gut symbionts.</title>
        <authorList>
            <person name="Kwong W.K."/>
            <person name="Engel P."/>
            <person name="Koch H."/>
            <person name="Moran N.A."/>
        </authorList>
    </citation>
    <scope>NUCLEOTIDE SEQUENCE [LARGE SCALE GENOMIC DNA]</scope>
    <source>
        <strain evidence="3">wkB29</strain>
    </source>
</reference>
<evidence type="ECO:0000256" key="1">
    <source>
        <dbReference type="SAM" id="Phobius"/>
    </source>
</evidence>
<dbReference type="AlphaFoldDB" id="A0A836Z5E3"/>
<gene>
    <name evidence="2" type="ORF">SALWKB29_0475</name>
</gene>
<protein>
    <submittedName>
        <fullName evidence="2">Uncharacterized protein</fullName>
    </submittedName>
</protein>
<evidence type="ECO:0000313" key="3">
    <source>
        <dbReference type="Proteomes" id="UP000027170"/>
    </source>
</evidence>
<keyword evidence="1" id="KW-1133">Transmembrane helix</keyword>
<dbReference type="EMBL" id="JFZV01000002">
    <property type="protein sequence ID" value="KDN15371.1"/>
    <property type="molecule type" value="Genomic_DNA"/>
</dbReference>
<keyword evidence="1" id="KW-0812">Transmembrane</keyword>
<dbReference type="Proteomes" id="UP000027170">
    <property type="component" value="Unassembled WGS sequence"/>
</dbReference>
<name>A0A836Z5E3_9NEIS</name>
<dbReference type="RefSeq" id="WP_100098700.1">
    <property type="nucleotide sequence ID" value="NZ_MDUY01000031.1"/>
</dbReference>